<accession>X0WCS5</accession>
<organism evidence="1">
    <name type="scientific">marine sediment metagenome</name>
    <dbReference type="NCBI Taxonomy" id="412755"/>
    <lineage>
        <taxon>unclassified sequences</taxon>
        <taxon>metagenomes</taxon>
        <taxon>ecological metagenomes</taxon>
    </lineage>
</organism>
<comment type="caution">
    <text evidence="1">The sequence shown here is derived from an EMBL/GenBank/DDBJ whole genome shotgun (WGS) entry which is preliminary data.</text>
</comment>
<dbReference type="AlphaFoldDB" id="X0WCS5"/>
<dbReference type="PANTHER" id="PTHR42870:SF6">
    <property type="entry name" value="ACETYL-COA C-ACYLTRANSFERASE"/>
    <property type="match status" value="1"/>
</dbReference>
<dbReference type="PANTHER" id="PTHR42870">
    <property type="entry name" value="ACETYL-COA C-ACETYLTRANSFERASE"/>
    <property type="match status" value="1"/>
</dbReference>
<dbReference type="Gene3D" id="3.40.47.10">
    <property type="match status" value="1"/>
</dbReference>
<feature type="non-terminal residue" evidence="1">
    <location>
        <position position="230"/>
    </location>
</feature>
<evidence type="ECO:0000313" key="1">
    <source>
        <dbReference type="EMBL" id="GAG20987.1"/>
    </source>
</evidence>
<proteinExistence type="predicted"/>
<evidence type="ECO:0008006" key="2">
    <source>
        <dbReference type="Google" id="ProtNLM"/>
    </source>
</evidence>
<reference evidence="1" key="1">
    <citation type="journal article" date="2014" name="Front. Microbiol.">
        <title>High frequency of phylogenetically diverse reductive dehalogenase-homologous genes in deep subseafloor sedimentary metagenomes.</title>
        <authorList>
            <person name="Kawai M."/>
            <person name="Futagami T."/>
            <person name="Toyoda A."/>
            <person name="Takaki Y."/>
            <person name="Nishi S."/>
            <person name="Hori S."/>
            <person name="Arai W."/>
            <person name="Tsubouchi T."/>
            <person name="Morono Y."/>
            <person name="Uchiyama I."/>
            <person name="Ito T."/>
            <person name="Fujiyama A."/>
            <person name="Inagaki F."/>
            <person name="Takami H."/>
        </authorList>
    </citation>
    <scope>NUCLEOTIDE SEQUENCE</scope>
    <source>
        <strain evidence="1">Expedition CK06-06</strain>
    </source>
</reference>
<gene>
    <name evidence="1" type="ORF">S01H1_53040</name>
</gene>
<protein>
    <recommendedName>
        <fullName evidence="2">Thiolase N-terminal domain-containing protein</fullName>
    </recommendedName>
</protein>
<dbReference type="GO" id="GO:0016746">
    <property type="term" value="F:acyltransferase activity"/>
    <property type="evidence" value="ECO:0007669"/>
    <property type="project" value="InterPro"/>
</dbReference>
<dbReference type="EMBL" id="BARS01034328">
    <property type="protein sequence ID" value="GAG20987.1"/>
    <property type="molecule type" value="Genomic_DNA"/>
</dbReference>
<name>X0WCS5_9ZZZZ</name>
<dbReference type="SUPFAM" id="SSF53901">
    <property type="entry name" value="Thiolase-like"/>
    <property type="match status" value="1"/>
</dbReference>
<dbReference type="InterPro" id="IPR016039">
    <property type="entry name" value="Thiolase-like"/>
</dbReference>
<sequence length="230" mass="24841">MKGMTRRVAVVGIGYTSYRPLSPEVSYKELMYEAAVKAYEDAGLDPRRDVDSFVTVAEDFIEGTSIFDEYVPDQIGGMLKPNVTIPGEAIHGLATAYMQIASGLFDIVAVEAHSKASNVLTLPYIDAYAMDPVLNRPLGANPVFIAGMEMTRYLWATGATREQCAQVVVKNKRNALYNPVAAYGARLDLDDIVDDELISYPLGKQDISAHADGAMVVVLAAQGVAESLGN</sequence>